<dbReference type="Bgee" id="ENSAMXG00000008481">
    <property type="expression patterns" value="Expressed in camera-type eye and 14 other cell types or tissues"/>
</dbReference>
<evidence type="ECO:0000259" key="10">
    <source>
        <dbReference type="PROSITE" id="PS00434"/>
    </source>
</evidence>
<dbReference type="FunFam" id="1.10.10.10:FF:000027">
    <property type="entry name" value="Heat shock transcription factor 1"/>
    <property type="match status" value="1"/>
</dbReference>
<evidence type="ECO:0000256" key="7">
    <source>
        <dbReference type="ARBA" id="ARBA00023242"/>
    </source>
</evidence>
<evidence type="ECO:0000256" key="3">
    <source>
        <dbReference type="ARBA" id="ARBA00023015"/>
    </source>
</evidence>
<reference evidence="12" key="1">
    <citation type="submission" date="2013-03" db="EMBL/GenBank/DDBJ databases">
        <authorList>
            <person name="Jeffery W."/>
            <person name="Warren W."/>
            <person name="Wilson R.K."/>
        </authorList>
    </citation>
    <scope>NUCLEOTIDE SEQUENCE</scope>
    <source>
        <strain evidence="12">female</strain>
    </source>
</reference>
<dbReference type="AlphaFoldDB" id="W5KMA2"/>
<keyword evidence="6" id="KW-0804">Transcription</keyword>
<dbReference type="HOGENOM" id="CLU_038829_0_0_1"/>
<dbReference type="GO" id="GO:0005634">
    <property type="term" value="C:nucleus"/>
    <property type="evidence" value="ECO:0007669"/>
    <property type="project" value="UniProtKB-SubCell"/>
</dbReference>
<reference evidence="11" key="3">
    <citation type="submission" date="2025-08" db="UniProtKB">
        <authorList>
            <consortium name="Ensembl"/>
        </authorList>
    </citation>
    <scope>IDENTIFICATION</scope>
</reference>
<dbReference type="GO" id="GO:0003700">
    <property type="term" value="F:DNA-binding transcription factor activity"/>
    <property type="evidence" value="ECO:0007669"/>
    <property type="project" value="InterPro"/>
</dbReference>
<dbReference type="eggNOG" id="KOG0627">
    <property type="taxonomic scope" value="Eukaryota"/>
</dbReference>
<keyword evidence="7" id="KW-0539">Nucleus</keyword>
<keyword evidence="3" id="KW-0805">Transcription regulation</keyword>
<keyword evidence="4" id="KW-0346">Stress response</keyword>
<dbReference type="PANTHER" id="PTHR10015">
    <property type="entry name" value="HEAT SHOCK TRANSCRIPTION FACTOR"/>
    <property type="match status" value="1"/>
</dbReference>
<evidence type="ECO:0000256" key="6">
    <source>
        <dbReference type="ARBA" id="ARBA00023163"/>
    </source>
</evidence>
<feature type="domain" description="HSF-type DNA-binding" evidence="10">
    <location>
        <begin position="49"/>
        <end position="73"/>
    </location>
</feature>
<dbReference type="PROSITE" id="PS00434">
    <property type="entry name" value="HSF_DOMAIN"/>
    <property type="match status" value="1"/>
</dbReference>
<dbReference type="InterPro" id="IPR000232">
    <property type="entry name" value="HSF_DNA-bd"/>
</dbReference>
<dbReference type="GeneTree" id="ENSGT00940000158063"/>
<dbReference type="PRINTS" id="PR00056">
    <property type="entry name" value="HSFDOMAIN"/>
</dbReference>
<feature type="region of interest" description="Disordered" evidence="9">
    <location>
        <begin position="206"/>
        <end position="234"/>
    </location>
</feature>
<dbReference type="InParanoid" id="W5KMA2"/>
<dbReference type="GO" id="GO:0043565">
    <property type="term" value="F:sequence-specific DNA binding"/>
    <property type="evidence" value="ECO:0007669"/>
    <property type="project" value="InterPro"/>
</dbReference>
<evidence type="ECO:0000256" key="9">
    <source>
        <dbReference type="SAM" id="MobiDB-lite"/>
    </source>
</evidence>
<name>W5KMA2_ASTMX</name>
<dbReference type="SUPFAM" id="SSF46785">
    <property type="entry name" value="Winged helix' DNA-binding domain"/>
    <property type="match status" value="1"/>
</dbReference>
<dbReference type="Pfam" id="PF00447">
    <property type="entry name" value="HSF_DNA-bind"/>
    <property type="match status" value="1"/>
</dbReference>
<protein>
    <submittedName>
        <fullName evidence="11">Heat shock factor protein 1-like</fullName>
    </submittedName>
</protein>
<reference evidence="12" key="2">
    <citation type="journal article" date="2014" name="Nat. Commun.">
        <title>The cavefish genome reveals candidate genes for eye loss.</title>
        <authorList>
            <person name="McGaugh S.E."/>
            <person name="Gross J.B."/>
            <person name="Aken B."/>
            <person name="Blin M."/>
            <person name="Borowsky R."/>
            <person name="Chalopin D."/>
            <person name="Hinaux H."/>
            <person name="Jeffery W.R."/>
            <person name="Keene A."/>
            <person name="Ma L."/>
            <person name="Minx P."/>
            <person name="Murphy D."/>
            <person name="O'Quin K.E."/>
            <person name="Retaux S."/>
            <person name="Rohner N."/>
            <person name="Searle S.M."/>
            <person name="Stahl B.A."/>
            <person name="Tabin C."/>
            <person name="Volff J.N."/>
            <person name="Yoshizawa M."/>
            <person name="Warren W.C."/>
        </authorList>
    </citation>
    <scope>NUCLEOTIDE SEQUENCE [LARGE SCALE GENOMIC DNA]</scope>
    <source>
        <strain evidence="12">female</strain>
    </source>
</reference>
<accession>W5KMA2</accession>
<comment type="subcellular location">
    <subcellularLocation>
        <location evidence="1">Nucleus</location>
    </subcellularLocation>
</comment>
<keyword evidence="5" id="KW-0238">DNA-binding</keyword>
<evidence type="ECO:0000313" key="11">
    <source>
        <dbReference type="Ensembl" id="ENSAMXP00000008714.2"/>
    </source>
</evidence>
<feature type="compositionally biased region" description="Polar residues" evidence="9">
    <location>
        <begin position="214"/>
        <end position="234"/>
    </location>
</feature>
<evidence type="ECO:0000256" key="8">
    <source>
        <dbReference type="RuleBase" id="RU004020"/>
    </source>
</evidence>
<organism evidence="11 12">
    <name type="scientific">Astyanax mexicanus</name>
    <name type="common">Blind cave fish</name>
    <name type="synonym">Astyanax fasciatus mexicanus</name>
    <dbReference type="NCBI Taxonomy" id="7994"/>
    <lineage>
        <taxon>Eukaryota</taxon>
        <taxon>Metazoa</taxon>
        <taxon>Chordata</taxon>
        <taxon>Craniata</taxon>
        <taxon>Vertebrata</taxon>
        <taxon>Euteleostomi</taxon>
        <taxon>Actinopterygii</taxon>
        <taxon>Neopterygii</taxon>
        <taxon>Teleostei</taxon>
        <taxon>Ostariophysi</taxon>
        <taxon>Characiformes</taxon>
        <taxon>Characoidei</taxon>
        <taxon>Acestrorhamphidae</taxon>
        <taxon>Acestrorhamphinae</taxon>
        <taxon>Astyanax</taxon>
    </lineage>
</organism>
<sequence>MKQNYQVPAFLTKLWTLVDDSCTNELVCWSEEGCSFIVLDEQRFSKEVLPLYYKHCNMTSFIRQLNMYGFHKVVPLDSGLLKEDGRGDSVEFQHEHFRKDQPHLLTLIHRKVSVSRGVDDAGQISQILVEISQARGWQDSFDFKLMALCRDNESLWRELNSLQQKHQQQHRIICKIMQFIINTVGSKGMKGLKRKLPMIEISGETHSVPKYSRPSDSSVDSNLPSFSMPETPSPQDIPQLDSLSPGVYSNGMVFSDITHLLEPLPEQDSDPVVENTCPTSPLSPALSPVDLTLSLLDDPAGQDMAEKLAERNELVDPLSLIDSSLAAIQAYPLSPSLDTLDELFRPTSESDTHTPKRKRETKQGGNTHSYKYTAGIVRPVLQHEDLSFGGDSVEADILPSLLRLAQEASIPLHTDTLSV</sequence>
<comment type="similarity">
    <text evidence="2 8">Belongs to the HSF family.</text>
</comment>
<keyword evidence="12" id="KW-1185">Reference proteome</keyword>
<evidence type="ECO:0000256" key="1">
    <source>
        <dbReference type="ARBA" id="ARBA00004123"/>
    </source>
</evidence>
<evidence type="ECO:0000256" key="5">
    <source>
        <dbReference type="ARBA" id="ARBA00023125"/>
    </source>
</evidence>
<evidence type="ECO:0000256" key="4">
    <source>
        <dbReference type="ARBA" id="ARBA00023016"/>
    </source>
</evidence>
<dbReference type="Proteomes" id="UP000018467">
    <property type="component" value="Unassembled WGS sequence"/>
</dbReference>
<dbReference type="InterPro" id="IPR036388">
    <property type="entry name" value="WH-like_DNA-bd_sf"/>
</dbReference>
<evidence type="ECO:0000256" key="2">
    <source>
        <dbReference type="ARBA" id="ARBA00006403"/>
    </source>
</evidence>
<dbReference type="Ensembl" id="ENSAMXT00000008714.2">
    <property type="protein sequence ID" value="ENSAMXP00000008714.2"/>
    <property type="gene ID" value="ENSAMXG00000008481.2"/>
</dbReference>
<proteinExistence type="inferred from homology"/>
<evidence type="ECO:0000313" key="12">
    <source>
        <dbReference type="Proteomes" id="UP000018467"/>
    </source>
</evidence>
<dbReference type="STRING" id="7994.ENSAMXP00000008714"/>
<dbReference type="Gene3D" id="1.10.10.10">
    <property type="entry name" value="Winged helix-like DNA-binding domain superfamily/Winged helix DNA-binding domain"/>
    <property type="match status" value="1"/>
</dbReference>
<dbReference type="SMART" id="SM00415">
    <property type="entry name" value="HSF"/>
    <property type="match status" value="1"/>
</dbReference>
<dbReference type="PANTHER" id="PTHR10015:SF457">
    <property type="entry name" value="HEAT SHOCK FACTOR PROTEIN 1-LIKE"/>
    <property type="match status" value="1"/>
</dbReference>
<reference evidence="11" key="4">
    <citation type="submission" date="2025-09" db="UniProtKB">
        <authorList>
            <consortium name="Ensembl"/>
        </authorList>
    </citation>
    <scope>IDENTIFICATION</scope>
</reference>
<dbReference type="InterPro" id="IPR036390">
    <property type="entry name" value="WH_DNA-bd_sf"/>
</dbReference>
<feature type="region of interest" description="Disordered" evidence="9">
    <location>
        <begin position="346"/>
        <end position="369"/>
    </location>
</feature>